<feature type="domain" description="O-acyltransferase WSD1-like N-terminal" evidence="11">
    <location>
        <begin position="40"/>
        <end position="278"/>
    </location>
</feature>
<comment type="caution">
    <text evidence="13">The sequence shown here is derived from an EMBL/GenBank/DDBJ whole genome shotgun (WGS) entry which is preliminary data.</text>
</comment>
<dbReference type="AlphaFoldDB" id="A0A4Q7ZRP7"/>
<dbReference type="Proteomes" id="UP000292564">
    <property type="component" value="Unassembled WGS sequence"/>
</dbReference>
<dbReference type="EMBL" id="SHKY01000001">
    <property type="protein sequence ID" value="RZU53514.1"/>
    <property type="molecule type" value="Genomic_DNA"/>
</dbReference>
<evidence type="ECO:0000313" key="14">
    <source>
        <dbReference type="Proteomes" id="UP000292564"/>
    </source>
</evidence>
<evidence type="ECO:0000256" key="8">
    <source>
        <dbReference type="ARBA" id="ARBA00023098"/>
    </source>
</evidence>
<proteinExistence type="inferred from homology"/>
<comment type="pathway">
    <text evidence="1">Glycerolipid metabolism; triacylglycerol biosynthesis.</text>
</comment>
<dbReference type="GO" id="GO:0001666">
    <property type="term" value="P:response to hypoxia"/>
    <property type="evidence" value="ECO:0007669"/>
    <property type="project" value="TreeGrafter"/>
</dbReference>
<protein>
    <recommendedName>
        <fullName evidence="4">diacylglycerol O-acyltransferase</fullName>
        <ecNumber evidence="4">2.3.1.20</ecNumber>
    </recommendedName>
</protein>
<dbReference type="OrthoDB" id="9810950at2"/>
<evidence type="ECO:0000256" key="3">
    <source>
        <dbReference type="ARBA" id="ARBA00009587"/>
    </source>
</evidence>
<accession>A0A4Q7ZRP7</accession>
<evidence type="ECO:0000256" key="4">
    <source>
        <dbReference type="ARBA" id="ARBA00013244"/>
    </source>
</evidence>
<gene>
    <name evidence="13" type="ORF">EV385_5443</name>
</gene>
<dbReference type="Pfam" id="PF03007">
    <property type="entry name" value="WS_DGAT_cat"/>
    <property type="match status" value="1"/>
</dbReference>
<dbReference type="Gene3D" id="3.30.559.10">
    <property type="entry name" value="Chloramphenicol acetyltransferase-like domain"/>
    <property type="match status" value="1"/>
</dbReference>
<comment type="pathway">
    <text evidence="2">Lipid metabolism.</text>
</comment>
<evidence type="ECO:0000256" key="1">
    <source>
        <dbReference type="ARBA" id="ARBA00004771"/>
    </source>
</evidence>
<evidence type="ECO:0000256" key="2">
    <source>
        <dbReference type="ARBA" id="ARBA00005189"/>
    </source>
</evidence>
<dbReference type="GO" id="GO:0005886">
    <property type="term" value="C:plasma membrane"/>
    <property type="evidence" value="ECO:0007669"/>
    <property type="project" value="TreeGrafter"/>
</dbReference>
<dbReference type="PANTHER" id="PTHR31650:SF1">
    <property type="entry name" value="WAX ESTER SYNTHASE_DIACYLGLYCEROL ACYLTRANSFERASE 4-RELATED"/>
    <property type="match status" value="1"/>
</dbReference>
<keyword evidence="9 13" id="KW-0012">Acyltransferase</keyword>
<dbReference type="PANTHER" id="PTHR31650">
    <property type="entry name" value="O-ACYLTRANSFERASE (WSD1-LIKE) FAMILY PROTEIN"/>
    <property type="match status" value="1"/>
</dbReference>
<comment type="catalytic activity">
    <reaction evidence="10">
        <text>an acyl-CoA + a 1,2-diacyl-sn-glycerol = a triacyl-sn-glycerol + CoA</text>
        <dbReference type="Rhea" id="RHEA:10868"/>
        <dbReference type="ChEBI" id="CHEBI:17815"/>
        <dbReference type="ChEBI" id="CHEBI:57287"/>
        <dbReference type="ChEBI" id="CHEBI:58342"/>
        <dbReference type="ChEBI" id="CHEBI:64615"/>
        <dbReference type="EC" id="2.3.1.20"/>
    </reaction>
</comment>
<dbReference type="GO" id="GO:0051701">
    <property type="term" value="P:biological process involved in interaction with host"/>
    <property type="evidence" value="ECO:0007669"/>
    <property type="project" value="TreeGrafter"/>
</dbReference>
<keyword evidence="8" id="KW-0443">Lipid metabolism</keyword>
<feature type="domain" description="O-acyltransferase WSD1 C-terminal" evidence="12">
    <location>
        <begin position="320"/>
        <end position="462"/>
    </location>
</feature>
<dbReference type="InterPro" id="IPR009721">
    <property type="entry name" value="O-acyltransferase_WSD1_C"/>
</dbReference>
<dbReference type="SUPFAM" id="SSF52777">
    <property type="entry name" value="CoA-dependent acyltransferases"/>
    <property type="match status" value="1"/>
</dbReference>
<evidence type="ECO:0000259" key="12">
    <source>
        <dbReference type="Pfam" id="PF06974"/>
    </source>
</evidence>
<name>A0A4Q7ZRP7_9ACTN</name>
<dbReference type="Pfam" id="PF06974">
    <property type="entry name" value="WS_DGAT_C"/>
    <property type="match status" value="1"/>
</dbReference>
<comment type="similarity">
    <text evidence="3">Belongs to the long-chain O-acyltransferase family.</text>
</comment>
<dbReference type="EC" id="2.3.1.20" evidence="4"/>
<dbReference type="UniPathway" id="UPA00282"/>
<keyword evidence="7" id="KW-0319">Glycerol metabolism</keyword>
<evidence type="ECO:0000256" key="10">
    <source>
        <dbReference type="ARBA" id="ARBA00048109"/>
    </source>
</evidence>
<dbReference type="GO" id="GO:0004144">
    <property type="term" value="F:diacylglycerol O-acyltransferase activity"/>
    <property type="evidence" value="ECO:0007669"/>
    <property type="project" value="UniProtKB-EC"/>
</dbReference>
<dbReference type="InterPro" id="IPR004255">
    <property type="entry name" value="O-acyltransferase_WSD1_N"/>
</dbReference>
<evidence type="ECO:0000256" key="5">
    <source>
        <dbReference type="ARBA" id="ARBA00022516"/>
    </source>
</evidence>
<evidence type="ECO:0000313" key="13">
    <source>
        <dbReference type="EMBL" id="RZU53514.1"/>
    </source>
</evidence>
<dbReference type="InterPro" id="IPR023213">
    <property type="entry name" value="CAT-like_dom_sf"/>
</dbReference>
<evidence type="ECO:0000256" key="7">
    <source>
        <dbReference type="ARBA" id="ARBA00022798"/>
    </source>
</evidence>
<evidence type="ECO:0000256" key="6">
    <source>
        <dbReference type="ARBA" id="ARBA00022679"/>
    </source>
</evidence>
<keyword evidence="5" id="KW-0444">Lipid biosynthesis</keyword>
<dbReference type="GO" id="GO:0071731">
    <property type="term" value="P:response to nitric oxide"/>
    <property type="evidence" value="ECO:0007669"/>
    <property type="project" value="TreeGrafter"/>
</dbReference>
<evidence type="ECO:0000259" key="11">
    <source>
        <dbReference type="Pfam" id="PF03007"/>
    </source>
</evidence>
<sequence length="472" mass="50224">MPPRARAVQHWSVKVRQTRLTLVRASQQVARPRPDRAGNADLAFLAMGHGTVPEQFAAVLVLDADPGVAVVERTLAARAPSVRRLRQRLIGTPPGCGRPVWVDDADFDVRRHVRHLPCRPPGDLTALVDTALTQVISPLSLNRPLWRAAYVTGLSGGGAAVVLVLHHVLADGIGGLAILADLVDGAAGSVPPPPAPAPSTWQLAADAAVGRLQAIRRFPAGWRQFRESMTAGGGFLAPAATRCSLLATTGRDRRAAIAEVALPPVRIAAHAHGGTVNAALLTAIAGGLCTLLHDRGETVDRISIALPVTARHRATRAELGNQVSPLLLTVRGSGPLSERIREVATAVRRRRSQATGPAPIALLGPAFRWFAAVGGYRWYLRRQHRLHTVVSFVRGPDTPIRIAGTRVRSIIPLGVGEAGNITIAFQALSYADTLTVTALADPHRVSDLDNLMTALRSDLDRIAAAPLNMTEH</sequence>
<keyword evidence="6 13" id="KW-0808">Transferase</keyword>
<evidence type="ECO:0000256" key="9">
    <source>
        <dbReference type="ARBA" id="ARBA00023315"/>
    </source>
</evidence>
<reference evidence="13 14" key="1">
    <citation type="submission" date="2019-02" db="EMBL/GenBank/DDBJ databases">
        <title>Sequencing the genomes of 1000 actinobacteria strains.</title>
        <authorList>
            <person name="Klenk H.-P."/>
        </authorList>
    </citation>
    <scope>NUCLEOTIDE SEQUENCE [LARGE SCALE GENOMIC DNA]</scope>
    <source>
        <strain evidence="13 14">DSM 45162</strain>
    </source>
</reference>
<organism evidence="13 14">
    <name type="scientific">Krasilnikovia cinnamomea</name>
    <dbReference type="NCBI Taxonomy" id="349313"/>
    <lineage>
        <taxon>Bacteria</taxon>
        <taxon>Bacillati</taxon>
        <taxon>Actinomycetota</taxon>
        <taxon>Actinomycetes</taxon>
        <taxon>Micromonosporales</taxon>
        <taxon>Micromonosporaceae</taxon>
        <taxon>Krasilnikovia</taxon>
    </lineage>
</organism>
<keyword evidence="14" id="KW-1185">Reference proteome</keyword>
<dbReference type="GO" id="GO:0006071">
    <property type="term" value="P:glycerol metabolic process"/>
    <property type="evidence" value="ECO:0007669"/>
    <property type="project" value="UniProtKB-KW"/>
</dbReference>
<dbReference type="GO" id="GO:0019432">
    <property type="term" value="P:triglyceride biosynthetic process"/>
    <property type="evidence" value="ECO:0007669"/>
    <property type="project" value="UniProtKB-UniPathway"/>
</dbReference>
<dbReference type="InterPro" id="IPR045034">
    <property type="entry name" value="O-acyltransferase_WSD1-like"/>
</dbReference>